<dbReference type="PATRIC" id="fig|265546.4.peg.1495"/>
<keyword evidence="5 7" id="KW-0067">ATP-binding</keyword>
<organism evidence="8 9">
    <name type="scientific">Anoxybacillus ayderensis</name>
    <dbReference type="NCBI Taxonomy" id="265546"/>
    <lineage>
        <taxon>Bacteria</taxon>
        <taxon>Bacillati</taxon>
        <taxon>Bacillota</taxon>
        <taxon>Bacilli</taxon>
        <taxon>Bacillales</taxon>
        <taxon>Anoxybacillaceae</taxon>
        <taxon>Anoxybacillus</taxon>
    </lineage>
</organism>
<keyword evidence="7" id="KW-0904">Protein phosphatase</keyword>
<proteinExistence type="predicted"/>
<name>A0A0D0HPN7_9BACL</name>
<dbReference type="InterPro" id="IPR016381">
    <property type="entry name" value="Sig_transdc_His_kinase_DegS"/>
</dbReference>
<dbReference type="InterPro" id="IPR036890">
    <property type="entry name" value="HATPase_C_sf"/>
</dbReference>
<dbReference type="Proteomes" id="UP000032047">
    <property type="component" value="Unassembled WGS sequence"/>
</dbReference>
<dbReference type="GO" id="GO:0046983">
    <property type="term" value="F:protein dimerization activity"/>
    <property type="evidence" value="ECO:0007669"/>
    <property type="project" value="InterPro"/>
</dbReference>
<dbReference type="Pfam" id="PF02518">
    <property type="entry name" value="HATPase_c"/>
    <property type="match status" value="1"/>
</dbReference>
<comment type="caution">
    <text evidence="8">The sequence shown here is derived from an EMBL/GenBank/DDBJ whole genome shotgun (WGS) entry which is preliminary data.</text>
</comment>
<dbReference type="Pfam" id="PF05384">
    <property type="entry name" value="DegS"/>
    <property type="match status" value="1"/>
</dbReference>
<dbReference type="GO" id="GO:0004721">
    <property type="term" value="F:phosphoprotein phosphatase activity"/>
    <property type="evidence" value="ECO:0007669"/>
    <property type="project" value="UniProtKB-UniRule"/>
</dbReference>
<comment type="function">
    <text evidence="7">Member of the two-component regulatory system DegS/DegU, which plays an important role in the transition growth phase.</text>
</comment>
<dbReference type="Gene3D" id="1.20.5.1930">
    <property type="match status" value="1"/>
</dbReference>
<dbReference type="CDD" id="cd16917">
    <property type="entry name" value="HATPase_UhpB-NarQ-NarX-like"/>
    <property type="match status" value="1"/>
</dbReference>
<dbReference type="InterPro" id="IPR005467">
    <property type="entry name" value="His_kinase_dom"/>
</dbReference>
<evidence type="ECO:0000256" key="4">
    <source>
        <dbReference type="ARBA" id="ARBA00022777"/>
    </source>
</evidence>
<keyword evidence="7" id="KW-0963">Cytoplasm</keyword>
<dbReference type="EC" id="3.1.3.-" evidence="7"/>
<accession>A0A7W0BZW8</accession>
<evidence type="ECO:0000256" key="2">
    <source>
        <dbReference type="ARBA" id="ARBA00022679"/>
    </source>
</evidence>
<dbReference type="PIRSF" id="PIRSF003169">
    <property type="entry name" value="STHK_DegS"/>
    <property type="match status" value="1"/>
</dbReference>
<dbReference type="InterPro" id="IPR050482">
    <property type="entry name" value="Sensor_HK_TwoCompSys"/>
</dbReference>
<dbReference type="Pfam" id="PF07730">
    <property type="entry name" value="HisKA_3"/>
    <property type="match status" value="1"/>
</dbReference>
<accession>A0A0D0HPN7</accession>
<evidence type="ECO:0000313" key="8">
    <source>
        <dbReference type="EMBL" id="KIP21257.1"/>
    </source>
</evidence>
<evidence type="ECO:0000256" key="3">
    <source>
        <dbReference type="ARBA" id="ARBA00022741"/>
    </source>
</evidence>
<keyword evidence="2 7" id="KW-0808">Transferase</keyword>
<dbReference type="PANTHER" id="PTHR24421:SF55">
    <property type="entry name" value="SENSOR HISTIDINE KINASE YDFH"/>
    <property type="match status" value="1"/>
</dbReference>
<dbReference type="EMBL" id="JXTG01000006">
    <property type="protein sequence ID" value="KIP21257.1"/>
    <property type="molecule type" value="Genomic_DNA"/>
</dbReference>
<evidence type="ECO:0000256" key="5">
    <source>
        <dbReference type="ARBA" id="ARBA00022840"/>
    </source>
</evidence>
<dbReference type="GO" id="GO:0000155">
    <property type="term" value="F:phosphorelay sensor kinase activity"/>
    <property type="evidence" value="ECO:0007669"/>
    <property type="project" value="UniProtKB-UniRule"/>
</dbReference>
<dbReference type="InterPro" id="IPR008595">
    <property type="entry name" value="DegS"/>
</dbReference>
<comment type="catalytic activity">
    <reaction evidence="1 7">
        <text>ATP + protein L-histidine = ADP + protein N-phospho-L-histidine.</text>
        <dbReference type="EC" id="2.7.13.3"/>
    </reaction>
</comment>
<dbReference type="Gene3D" id="3.30.565.10">
    <property type="entry name" value="Histidine kinase-like ATPase, C-terminal domain"/>
    <property type="match status" value="1"/>
</dbReference>
<dbReference type="PANTHER" id="PTHR24421">
    <property type="entry name" value="NITRATE/NITRITE SENSOR PROTEIN NARX-RELATED"/>
    <property type="match status" value="1"/>
</dbReference>
<gene>
    <name evidence="8" type="ORF">JV16_01495</name>
</gene>
<dbReference type="GO" id="GO:0005524">
    <property type="term" value="F:ATP binding"/>
    <property type="evidence" value="ECO:0007669"/>
    <property type="project" value="UniProtKB-UniRule"/>
</dbReference>
<dbReference type="GO" id="GO:0016020">
    <property type="term" value="C:membrane"/>
    <property type="evidence" value="ECO:0007669"/>
    <property type="project" value="InterPro"/>
</dbReference>
<dbReference type="GO" id="GO:0005737">
    <property type="term" value="C:cytoplasm"/>
    <property type="evidence" value="ECO:0007669"/>
    <property type="project" value="UniProtKB-SubCell"/>
</dbReference>
<keyword evidence="9" id="KW-1185">Reference proteome</keyword>
<keyword evidence="4 7" id="KW-0418">Kinase</keyword>
<evidence type="ECO:0000256" key="7">
    <source>
        <dbReference type="PIRNR" id="PIRNR003169"/>
    </source>
</evidence>
<dbReference type="SUPFAM" id="SSF55874">
    <property type="entry name" value="ATPase domain of HSP90 chaperone/DNA topoisomerase II/histidine kinase"/>
    <property type="match status" value="1"/>
</dbReference>
<sequence>MSNKKINAKELDRIVKKMIETVDQSKAEIFHISEQSRKEHERLLEELRQTKEEVKRVIDQTDHLEMKARLARQRLSDVSKNFSRYTEDEIRQAYEKAHSLQMELAMAQEKEKQLRQRRDELERRLASVKETIERADHLIGQVTVVLNYLNGDFRELSEFITGANEKQEFGLRIIEAQEEERKRLSREIHDGPAQMLANVIMRSDLIERIYRERGAEEAIREMRDLKKMVRSALYEVRRIIYDLRPMALDDLGLIPTLKKYLQTIEEYHKKTITFTYIGEVRRLSDRFEVAIFRLVQEAVQNALKHAEAKEIQVKMELKKDSLLIVVKDDGKGFNPNEKKDKAFGLIGMRERIEWLEGKLHLYSQLGRGTIVTMTIPLRKTEEKGERQL</sequence>
<comment type="subcellular location">
    <subcellularLocation>
        <location evidence="7">Cytoplasm</location>
    </subcellularLocation>
</comment>
<protein>
    <recommendedName>
        <fullName evidence="7">Signal transduction histidine-protein kinase/phosphatase DegS</fullName>
        <ecNumber evidence="7">2.7.13.3</ecNumber>
        <ecNumber evidence="7">3.1.3.-</ecNumber>
    </recommendedName>
</protein>
<dbReference type="PROSITE" id="PS50109">
    <property type="entry name" value="HIS_KIN"/>
    <property type="match status" value="1"/>
</dbReference>
<dbReference type="SMART" id="SM00387">
    <property type="entry name" value="HATPase_c"/>
    <property type="match status" value="1"/>
</dbReference>
<dbReference type="InterPro" id="IPR011712">
    <property type="entry name" value="Sig_transdc_His_kin_sub3_dim/P"/>
</dbReference>
<evidence type="ECO:0000313" key="9">
    <source>
        <dbReference type="Proteomes" id="UP000032047"/>
    </source>
</evidence>
<keyword evidence="3 7" id="KW-0547">Nucleotide-binding</keyword>
<dbReference type="InterPro" id="IPR003594">
    <property type="entry name" value="HATPase_dom"/>
</dbReference>
<dbReference type="AlphaFoldDB" id="A0A0D0HPN7"/>
<keyword evidence="6 7" id="KW-0902">Two-component regulatory system</keyword>
<dbReference type="RefSeq" id="WP_042535013.1">
    <property type="nucleotide sequence ID" value="NZ_JACDUV010000001.1"/>
</dbReference>
<evidence type="ECO:0000256" key="1">
    <source>
        <dbReference type="ARBA" id="ARBA00000085"/>
    </source>
</evidence>
<reference evidence="8 9" key="1">
    <citation type="submission" date="2015-01" db="EMBL/GenBank/DDBJ databases">
        <title>Genome sequence of Anoxybacillus ayderensis strain AB04.</title>
        <authorList>
            <person name="Belduz A.O."/>
            <person name="Canakci S."/>
            <person name="Chan K.-G."/>
            <person name="Kahar U.M."/>
            <person name="Yaakob A.S."/>
            <person name="Chan C.S."/>
            <person name="Goh K.M."/>
        </authorList>
    </citation>
    <scope>NUCLEOTIDE SEQUENCE [LARGE SCALE GENOMIC DNA]</scope>
    <source>
        <strain evidence="8 9">AB04</strain>
    </source>
</reference>
<evidence type="ECO:0000256" key="6">
    <source>
        <dbReference type="ARBA" id="ARBA00023012"/>
    </source>
</evidence>
<keyword evidence="7" id="KW-0378">Hydrolase</keyword>
<dbReference type="EC" id="2.7.13.3" evidence="7"/>